<keyword evidence="5" id="KW-1185">Reference proteome</keyword>
<dbReference type="OrthoDB" id="5985842at2759"/>
<sequence length="866" mass="96780">MEVFLYSLLLMGVLATGNCDLQSYSRENNTVGERNINETERNLPCSEPGVVRNLEIFPYRPAKLKVTWNAPSRQNNPCNVKSYTLLYKLLKHKACWVNAVDQTHKTFPRVSSGRNLTGLADYADYEVSVYAMVRDGSNSLQGPVTTETASTPSNVPSSAPVVSVDYERSTSRSLFFTWEPVPCEDLNGPFLLYFITSNGTSGQNERITYQNTNTKEVSHLIPCTLYEFTIRVVNDFGEGPIGRAVGKTKKEQPEEIRHLRVYPYAPATLGILWNAPARQNNPCNVKSYTLLYKLVRHKACGEDEVDQSYATVERVYSGRYLTGLADYAVYEVSVYAIVRDGSKSLRGPVTRKRARTPSNAPSSAPVVSIDHERSTSRSLVFTWESVPCKHLNGLFLHYQFTNIGPTGNQTGRIVGKETNTKEIFQLLPCTSYEFALRVVNNIGEGPIGIAVGKTKKEAPGRIRNLRIYADGPASLRVTWTVPSRQNNPCNVNTYNLLYKLVRHKACGADEVDQNNETVSRFSSGSYLTGLEDYADYEVSVYPIVEDGLRSLRGPVTTKTSRTLSNAPSSAPVVSVDNKRSSSRTLVFTWNSVPCESLNGLFRHYQYLLTNNGTLQQNEMIRNPGINTKEISQLLPCTFYHFTLRVVNDFGEGPIGRVVGKTKKEPPGNDFNIRLRSTEPRSISVRWTRPHRHPCTISSQIISIEMIDTGGCINISQSNESTTFSSNVYFHRFNDLIPNTLYKITLRAENSKGYGEVSSQEKRTGETYPPQLPKPESLFLNTSVIRIRWGIPDPPHGIILNYDISVQAVGNLSWSPLKLTTVNTSGSCESPTASVAGLRPNTYYSLQICKVNYNEVFKTTEFFPAIV</sequence>
<feature type="signal peptide" evidence="2">
    <location>
        <begin position="1"/>
        <end position="15"/>
    </location>
</feature>
<dbReference type="InterPro" id="IPR013783">
    <property type="entry name" value="Ig-like_fold"/>
</dbReference>
<dbReference type="Gene3D" id="2.60.40.10">
    <property type="entry name" value="Immunoglobulins"/>
    <property type="match status" value="8"/>
</dbReference>
<accession>A0A9Q1H8L3</accession>
<comment type="caution">
    <text evidence="4">The sequence shown here is derived from an EMBL/GenBank/DDBJ whole genome shotgun (WGS) entry which is preliminary data.</text>
</comment>
<dbReference type="InterPro" id="IPR003961">
    <property type="entry name" value="FN3_dom"/>
</dbReference>
<feature type="domain" description="Fibronectin type-III" evidence="3">
    <location>
        <begin position="571"/>
        <end position="664"/>
    </location>
</feature>
<evidence type="ECO:0000256" key="2">
    <source>
        <dbReference type="SAM" id="SignalP"/>
    </source>
</evidence>
<organism evidence="4 5">
    <name type="scientific">Holothuria leucospilota</name>
    <name type="common">Black long sea cucumber</name>
    <name type="synonym">Mertensiothuria leucospilota</name>
    <dbReference type="NCBI Taxonomy" id="206669"/>
    <lineage>
        <taxon>Eukaryota</taxon>
        <taxon>Metazoa</taxon>
        <taxon>Echinodermata</taxon>
        <taxon>Eleutherozoa</taxon>
        <taxon>Echinozoa</taxon>
        <taxon>Holothuroidea</taxon>
        <taxon>Aspidochirotacea</taxon>
        <taxon>Aspidochirotida</taxon>
        <taxon>Holothuriidae</taxon>
        <taxon>Holothuria</taxon>
    </lineage>
</organism>
<feature type="domain" description="Fibronectin type-III" evidence="3">
    <location>
        <begin position="365"/>
        <end position="458"/>
    </location>
</feature>
<feature type="domain" description="Fibronectin type-III" evidence="3">
    <location>
        <begin position="665"/>
        <end position="769"/>
    </location>
</feature>
<dbReference type="InterPro" id="IPR050991">
    <property type="entry name" value="ECM_Regulatory_Proteins"/>
</dbReference>
<keyword evidence="2" id="KW-0732">Signal</keyword>
<dbReference type="PROSITE" id="PS50853">
    <property type="entry name" value="FN3"/>
    <property type="match status" value="6"/>
</dbReference>
<dbReference type="AlphaFoldDB" id="A0A9Q1H8L3"/>
<dbReference type="Pfam" id="PF00041">
    <property type="entry name" value="fn3"/>
    <property type="match status" value="2"/>
</dbReference>
<proteinExistence type="predicted"/>
<dbReference type="CDD" id="cd00063">
    <property type="entry name" value="FN3"/>
    <property type="match status" value="5"/>
</dbReference>
<dbReference type="PANTHER" id="PTHR46708:SF2">
    <property type="entry name" value="FIBRONECTIN TYPE-III DOMAIN-CONTAINING PROTEIN"/>
    <property type="match status" value="1"/>
</dbReference>
<feature type="domain" description="Fibronectin type-III" evidence="3">
    <location>
        <begin position="461"/>
        <end position="565"/>
    </location>
</feature>
<dbReference type="InterPro" id="IPR036116">
    <property type="entry name" value="FN3_sf"/>
</dbReference>
<dbReference type="SUPFAM" id="SSF49265">
    <property type="entry name" value="Fibronectin type III"/>
    <property type="match status" value="4"/>
</dbReference>
<dbReference type="PANTHER" id="PTHR46708">
    <property type="entry name" value="TENASCIN"/>
    <property type="match status" value="1"/>
</dbReference>
<dbReference type="SMART" id="SM00060">
    <property type="entry name" value="FN3"/>
    <property type="match status" value="8"/>
</dbReference>
<gene>
    <name evidence="4" type="ORF">HOLleu_13923</name>
</gene>
<reference evidence="4" key="1">
    <citation type="submission" date="2021-10" db="EMBL/GenBank/DDBJ databases">
        <title>Tropical sea cucumber genome reveals ecological adaptation and Cuvierian tubules defense mechanism.</title>
        <authorList>
            <person name="Chen T."/>
        </authorList>
    </citation>
    <scope>NUCLEOTIDE SEQUENCE</scope>
    <source>
        <strain evidence="4">Nanhai2018</strain>
        <tissue evidence="4">Muscle</tissue>
    </source>
</reference>
<evidence type="ECO:0000256" key="1">
    <source>
        <dbReference type="ARBA" id="ARBA00022737"/>
    </source>
</evidence>
<feature type="domain" description="Fibronectin type-III" evidence="3">
    <location>
        <begin position="50"/>
        <end position="154"/>
    </location>
</feature>
<evidence type="ECO:0000313" key="4">
    <source>
        <dbReference type="EMBL" id="KAJ8039807.1"/>
    </source>
</evidence>
<protein>
    <submittedName>
        <fullName evidence="4">Protein sidekick-1</fullName>
    </submittedName>
</protein>
<name>A0A9Q1H8L3_HOLLE</name>
<dbReference type="Proteomes" id="UP001152320">
    <property type="component" value="Chromosome 6"/>
</dbReference>
<feature type="domain" description="Fibronectin type-III" evidence="3">
    <location>
        <begin position="160"/>
        <end position="254"/>
    </location>
</feature>
<evidence type="ECO:0000259" key="3">
    <source>
        <dbReference type="PROSITE" id="PS50853"/>
    </source>
</evidence>
<evidence type="ECO:0000313" key="5">
    <source>
        <dbReference type="Proteomes" id="UP001152320"/>
    </source>
</evidence>
<keyword evidence="1" id="KW-0677">Repeat</keyword>
<feature type="chain" id="PRO_5040234901" evidence="2">
    <location>
        <begin position="16"/>
        <end position="866"/>
    </location>
</feature>
<dbReference type="EMBL" id="JAIZAY010000006">
    <property type="protein sequence ID" value="KAJ8039807.1"/>
    <property type="molecule type" value="Genomic_DNA"/>
</dbReference>